<evidence type="ECO:0000313" key="2">
    <source>
        <dbReference type="EMBL" id="KAK5623748.1"/>
    </source>
</evidence>
<gene>
    <name evidence="2" type="ORF">CRENBAI_006758</name>
</gene>
<evidence type="ECO:0000256" key="1">
    <source>
        <dbReference type="SAM" id="MobiDB-lite"/>
    </source>
</evidence>
<organism evidence="2 3">
    <name type="scientific">Crenichthys baileyi</name>
    <name type="common">White River springfish</name>
    <dbReference type="NCBI Taxonomy" id="28760"/>
    <lineage>
        <taxon>Eukaryota</taxon>
        <taxon>Metazoa</taxon>
        <taxon>Chordata</taxon>
        <taxon>Craniata</taxon>
        <taxon>Vertebrata</taxon>
        <taxon>Euteleostomi</taxon>
        <taxon>Actinopterygii</taxon>
        <taxon>Neopterygii</taxon>
        <taxon>Teleostei</taxon>
        <taxon>Neoteleostei</taxon>
        <taxon>Acanthomorphata</taxon>
        <taxon>Ovalentaria</taxon>
        <taxon>Atherinomorphae</taxon>
        <taxon>Cyprinodontiformes</taxon>
        <taxon>Goodeidae</taxon>
        <taxon>Crenichthys</taxon>
    </lineage>
</organism>
<feature type="region of interest" description="Disordered" evidence="1">
    <location>
        <begin position="143"/>
        <end position="166"/>
    </location>
</feature>
<dbReference type="GO" id="GO:0035869">
    <property type="term" value="C:ciliary transition zone"/>
    <property type="evidence" value="ECO:0007669"/>
    <property type="project" value="TreeGrafter"/>
</dbReference>
<evidence type="ECO:0008006" key="4">
    <source>
        <dbReference type="Google" id="ProtNLM"/>
    </source>
</evidence>
<dbReference type="Proteomes" id="UP001311232">
    <property type="component" value="Unassembled WGS sequence"/>
</dbReference>
<dbReference type="InterPro" id="IPR029775">
    <property type="entry name" value="NPHP4"/>
</dbReference>
<reference evidence="2 3" key="1">
    <citation type="submission" date="2021-06" db="EMBL/GenBank/DDBJ databases">
        <authorList>
            <person name="Palmer J.M."/>
        </authorList>
    </citation>
    <scope>NUCLEOTIDE SEQUENCE [LARGE SCALE GENOMIC DNA]</scope>
    <source>
        <strain evidence="2 3">MEX-2019</strain>
        <tissue evidence="2">Muscle</tissue>
    </source>
</reference>
<dbReference type="EMBL" id="JAHHUM010000016">
    <property type="protein sequence ID" value="KAK5623748.1"/>
    <property type="molecule type" value="Genomic_DNA"/>
</dbReference>
<dbReference type="GO" id="GO:0097730">
    <property type="term" value="C:non-motile cilium"/>
    <property type="evidence" value="ECO:0007669"/>
    <property type="project" value="InterPro"/>
</dbReference>
<evidence type="ECO:0000313" key="3">
    <source>
        <dbReference type="Proteomes" id="UP001311232"/>
    </source>
</evidence>
<dbReference type="AlphaFoldDB" id="A0AAV9SRN3"/>
<protein>
    <recommendedName>
        <fullName evidence="4">Nephronophthisis 4</fullName>
    </recommendedName>
</protein>
<dbReference type="GO" id="GO:0097546">
    <property type="term" value="C:ciliary base"/>
    <property type="evidence" value="ECO:0007669"/>
    <property type="project" value="TreeGrafter"/>
</dbReference>
<name>A0AAV9SRN3_9TELE</name>
<dbReference type="GO" id="GO:0036064">
    <property type="term" value="C:ciliary basal body"/>
    <property type="evidence" value="ECO:0007669"/>
    <property type="project" value="TreeGrafter"/>
</dbReference>
<keyword evidence="3" id="KW-1185">Reference proteome</keyword>
<accession>A0AAV9SRN3</accession>
<proteinExistence type="predicted"/>
<dbReference type="PANTHER" id="PTHR31043">
    <property type="entry name" value="NEPHROCYSTIN-4"/>
    <property type="match status" value="1"/>
</dbReference>
<comment type="caution">
    <text evidence="2">The sequence shown here is derived from an EMBL/GenBank/DDBJ whole genome shotgun (WGS) entry which is preliminary data.</text>
</comment>
<dbReference type="GO" id="GO:1904491">
    <property type="term" value="P:protein localization to ciliary transition zone"/>
    <property type="evidence" value="ECO:0007669"/>
    <property type="project" value="TreeGrafter"/>
</dbReference>
<sequence length="183" mass="20501">MADGWGEVFHRNRLVPPSGQTVRLAVENHLTASHGFQLSLSRITAAHLPQDLSAEEDLTYQLRMTLFDRKLQHFFGKTWKSSPQKMKNSKIPFNEVLYLHTSLLLPSTLVVVELVSLSPKPDGSHLALGRGFTILELFTNRPEGPSTDGDRRLNLHHGSPRGLLHPSLKDSVDCKDNLSTVYL</sequence>
<dbReference type="GO" id="GO:0090090">
    <property type="term" value="P:negative regulation of canonical Wnt signaling pathway"/>
    <property type="evidence" value="ECO:0007669"/>
    <property type="project" value="InterPro"/>
</dbReference>
<dbReference type="PANTHER" id="PTHR31043:SF3">
    <property type="entry name" value="NEPHROCYSTIN-4"/>
    <property type="match status" value="1"/>
</dbReference>